<keyword evidence="6 11" id="KW-0546">Nucleotide metabolism</keyword>
<protein>
    <recommendedName>
        <fullName evidence="11">Probable inosine/xanthosine triphosphatase</fullName>
        <shortName evidence="11">ITPase/XTPase</shortName>
        <ecNumber evidence="11">3.6.1.73</ecNumber>
    </recommendedName>
    <alternativeName>
        <fullName evidence="11">Non-canonical purine NTP phosphatase</fullName>
    </alternativeName>
    <alternativeName>
        <fullName evidence="11">Non-standard purine NTP phosphatase</fullName>
    </alternativeName>
    <alternativeName>
        <fullName evidence="11">Nucleoside-triphosphate phosphatase</fullName>
        <shortName evidence="11">NTPase</shortName>
    </alternativeName>
</protein>
<dbReference type="FunFam" id="3.90.950.10:FF:000002">
    <property type="entry name" value="Inosine/xanthosine triphosphatase"/>
    <property type="match status" value="1"/>
</dbReference>
<dbReference type="NCBIfam" id="NF003459">
    <property type="entry name" value="PRK05074.1"/>
    <property type="match status" value="1"/>
</dbReference>
<dbReference type="SUPFAM" id="SSF52972">
    <property type="entry name" value="ITPase-like"/>
    <property type="match status" value="1"/>
</dbReference>
<comment type="cofactor">
    <cofactor evidence="11">
        <name>Mg(2+)</name>
        <dbReference type="ChEBI" id="CHEBI:18420"/>
    </cofactor>
    <cofactor evidence="11">
        <name>Mn(2+)</name>
        <dbReference type="ChEBI" id="CHEBI:29035"/>
    </cofactor>
    <text evidence="11">Binds 1 divalent metal cation per subunit; can use either Mg(2+) or Mn(2+).</text>
</comment>
<comment type="function">
    <text evidence="11">Phosphatase that hydrolyzes non-canonical purine nucleotides such as XTP and ITP to their respective diphosphate derivatives. Probably excludes non-canonical purines from DNA/RNA precursor pool, thus preventing their incorporation into DNA/RNA and avoiding chromosomal lesions.</text>
</comment>
<dbReference type="Proteomes" id="UP000034176">
    <property type="component" value="Unassembled WGS sequence"/>
</dbReference>
<feature type="domain" description="Non-canonical purine NTP phosphatase/PRRC1" evidence="12">
    <location>
        <begin position="6"/>
        <end position="168"/>
    </location>
</feature>
<dbReference type="STRING" id="1618434.UR52_C0013G0007"/>
<dbReference type="HAMAP" id="MF_00648">
    <property type="entry name" value="Non_canon_purine_NTPase_YjjX"/>
    <property type="match status" value="1"/>
</dbReference>
<name>A0A0G0AQL9_9BACT</name>
<evidence type="ECO:0000313" key="14">
    <source>
        <dbReference type="Proteomes" id="UP000034176"/>
    </source>
</evidence>
<evidence type="ECO:0000256" key="1">
    <source>
        <dbReference type="ARBA" id="ARBA00001936"/>
    </source>
</evidence>
<comment type="catalytic activity">
    <reaction evidence="8 11">
        <text>ITP + H2O = IDP + phosphate + H(+)</text>
        <dbReference type="Rhea" id="RHEA:28330"/>
        <dbReference type="ChEBI" id="CHEBI:15377"/>
        <dbReference type="ChEBI" id="CHEBI:15378"/>
        <dbReference type="ChEBI" id="CHEBI:43474"/>
        <dbReference type="ChEBI" id="CHEBI:58280"/>
        <dbReference type="ChEBI" id="CHEBI:61402"/>
        <dbReference type="EC" id="3.6.1.73"/>
    </reaction>
</comment>
<evidence type="ECO:0000313" key="13">
    <source>
        <dbReference type="EMBL" id="KKP59124.1"/>
    </source>
</evidence>
<evidence type="ECO:0000256" key="10">
    <source>
        <dbReference type="ARBA" id="ARBA00060855"/>
    </source>
</evidence>
<dbReference type="NCBIfam" id="TIGR00258">
    <property type="entry name" value="inosine/xanthosine triphosphatase"/>
    <property type="match status" value="1"/>
</dbReference>
<dbReference type="Pfam" id="PF01931">
    <property type="entry name" value="NTPase_I-T"/>
    <property type="match status" value="1"/>
</dbReference>
<evidence type="ECO:0000256" key="5">
    <source>
        <dbReference type="ARBA" id="ARBA00022842"/>
    </source>
</evidence>
<dbReference type="InterPro" id="IPR029001">
    <property type="entry name" value="ITPase-like_fam"/>
</dbReference>
<keyword evidence="5 11" id="KW-0460">Magnesium</keyword>
<comment type="subunit">
    <text evidence="11">Homodimer.</text>
</comment>
<comment type="caution">
    <text evidence="13">The sequence shown here is derived from an EMBL/GenBank/DDBJ whole genome shotgun (WGS) entry which is preliminary data.</text>
</comment>
<dbReference type="EMBL" id="LBPN01000013">
    <property type="protein sequence ID" value="KKP59124.1"/>
    <property type="molecule type" value="Genomic_DNA"/>
</dbReference>
<reference evidence="13 14" key="1">
    <citation type="journal article" date="2015" name="Nature">
        <title>rRNA introns, odd ribosomes, and small enigmatic genomes across a large radiation of phyla.</title>
        <authorList>
            <person name="Brown C.T."/>
            <person name="Hug L.A."/>
            <person name="Thomas B.C."/>
            <person name="Sharon I."/>
            <person name="Castelle C.J."/>
            <person name="Singh A."/>
            <person name="Wilkins M.J."/>
            <person name="Williams K.H."/>
            <person name="Banfield J.F."/>
        </authorList>
    </citation>
    <scope>NUCLEOTIDE SEQUENCE [LARGE SCALE GENOMIC DNA]</scope>
</reference>
<comment type="catalytic activity">
    <reaction evidence="9 11">
        <text>XTP + H2O = XDP + phosphate + H(+)</text>
        <dbReference type="Rhea" id="RHEA:28406"/>
        <dbReference type="ChEBI" id="CHEBI:15377"/>
        <dbReference type="ChEBI" id="CHEBI:15378"/>
        <dbReference type="ChEBI" id="CHEBI:43474"/>
        <dbReference type="ChEBI" id="CHEBI:59884"/>
        <dbReference type="ChEBI" id="CHEBI:61314"/>
        <dbReference type="EC" id="3.6.1.73"/>
    </reaction>
</comment>
<comment type="caution">
    <text evidence="11">Lacks conserved residue(s) required for the propagation of feature annotation.</text>
</comment>
<evidence type="ECO:0000256" key="3">
    <source>
        <dbReference type="ARBA" id="ARBA00022741"/>
    </source>
</evidence>
<keyword evidence="7 11" id="KW-0464">Manganese</keyword>
<evidence type="ECO:0000256" key="4">
    <source>
        <dbReference type="ARBA" id="ARBA00022801"/>
    </source>
</evidence>
<sequence length="174" mass="19352">MKIVIASTNPVKIRAVEEAFKKVFEKDFEIDPVSAKSGVPDQPMSDKETLKGATNRVDNAMKEFPKANYWVGIEGGVEVIDNRLATFAWVVVKSKKQTGKAKSDTFFLPEKVAELVKKGKELGEANDIVFKKHNSKQNNGAVGLLTKDSITRDKLYEDVVVLALIPFIHKGLYK</sequence>
<evidence type="ECO:0000256" key="9">
    <source>
        <dbReference type="ARBA" id="ARBA00048781"/>
    </source>
</evidence>
<keyword evidence="3 11" id="KW-0547">Nucleotide-binding</keyword>
<accession>A0A0G0AQL9</accession>
<dbReference type="GO" id="GO:0006772">
    <property type="term" value="P:thiamine metabolic process"/>
    <property type="evidence" value="ECO:0007669"/>
    <property type="project" value="TreeGrafter"/>
</dbReference>
<organism evidence="13 14">
    <name type="scientific">Candidatus Gottesmanbacteria bacterium GW2011_GWA1_34_13</name>
    <dbReference type="NCBI Taxonomy" id="1618434"/>
    <lineage>
        <taxon>Bacteria</taxon>
        <taxon>Candidatus Gottesmaniibacteriota</taxon>
    </lineage>
</organism>
<comment type="cofactor">
    <cofactor evidence="1">
        <name>Mn(2+)</name>
        <dbReference type="ChEBI" id="CHEBI:29035"/>
    </cofactor>
</comment>
<dbReference type="GO" id="GO:0009117">
    <property type="term" value="P:nucleotide metabolic process"/>
    <property type="evidence" value="ECO:0007669"/>
    <property type="project" value="UniProtKB-KW"/>
</dbReference>
<dbReference type="Gene3D" id="3.90.950.10">
    <property type="match status" value="1"/>
</dbReference>
<evidence type="ECO:0000256" key="6">
    <source>
        <dbReference type="ARBA" id="ARBA00023080"/>
    </source>
</evidence>
<dbReference type="GO" id="GO:0000166">
    <property type="term" value="F:nucleotide binding"/>
    <property type="evidence" value="ECO:0007669"/>
    <property type="project" value="UniProtKB-KW"/>
</dbReference>
<gene>
    <name evidence="13" type="ORF">UR52_C0013G0007</name>
</gene>
<evidence type="ECO:0000256" key="8">
    <source>
        <dbReference type="ARBA" id="ARBA00048174"/>
    </source>
</evidence>
<evidence type="ECO:0000256" key="7">
    <source>
        <dbReference type="ARBA" id="ARBA00023211"/>
    </source>
</evidence>
<evidence type="ECO:0000259" key="12">
    <source>
        <dbReference type="Pfam" id="PF01931"/>
    </source>
</evidence>
<dbReference type="GO" id="GO:0046872">
    <property type="term" value="F:metal ion binding"/>
    <property type="evidence" value="ECO:0007669"/>
    <property type="project" value="UniProtKB-KW"/>
</dbReference>
<comment type="similarity">
    <text evidence="10 11">Belongs to the YjjX NTPase family.</text>
</comment>
<dbReference type="InterPro" id="IPR026533">
    <property type="entry name" value="NTPase/PRRC1"/>
</dbReference>
<keyword evidence="4 11" id="KW-0378">Hydrolase</keyword>
<feature type="binding site" evidence="11">
    <location>
        <begin position="7"/>
        <end position="12"/>
    </location>
    <ligand>
        <name>substrate</name>
    </ligand>
</feature>
<dbReference type="EC" id="3.6.1.73" evidence="11"/>
<dbReference type="PANTHER" id="PTHR34699">
    <property type="match status" value="1"/>
</dbReference>
<dbReference type="InterPro" id="IPR002786">
    <property type="entry name" value="Non_canon_purine_NTPase"/>
</dbReference>
<proteinExistence type="inferred from homology"/>
<evidence type="ECO:0000256" key="2">
    <source>
        <dbReference type="ARBA" id="ARBA00022723"/>
    </source>
</evidence>
<evidence type="ECO:0000256" key="11">
    <source>
        <dbReference type="HAMAP-Rule" id="MF_00648"/>
    </source>
</evidence>
<dbReference type="InterPro" id="IPR050299">
    <property type="entry name" value="YjjX_NTPase"/>
</dbReference>
<dbReference type="AlphaFoldDB" id="A0A0G0AQL9"/>
<keyword evidence="2 11" id="KW-0479">Metal-binding</keyword>
<dbReference type="GO" id="GO:0103023">
    <property type="term" value="F:ITPase activity"/>
    <property type="evidence" value="ECO:0007669"/>
    <property type="project" value="UniProtKB-EC"/>
</dbReference>
<dbReference type="PANTHER" id="PTHR34699:SF2">
    <property type="entry name" value="NON-CANONICAL PURINE NTP PHOSPHATASE_PRRC1 DOMAIN-CONTAINING PROTEIN"/>
    <property type="match status" value="1"/>
</dbReference>